<dbReference type="SUPFAM" id="SSF53335">
    <property type="entry name" value="S-adenosyl-L-methionine-dependent methyltransferases"/>
    <property type="match status" value="1"/>
</dbReference>
<reference evidence="2 3" key="1">
    <citation type="submission" date="2018-11" db="EMBL/GenBank/DDBJ databases">
        <authorList>
            <person name="Ye M.-Q."/>
            <person name="Du Z.-J."/>
        </authorList>
    </citation>
    <scope>NUCLEOTIDE SEQUENCE [LARGE SCALE GENOMIC DNA]</scope>
    <source>
        <strain evidence="2 3">U0105</strain>
    </source>
</reference>
<evidence type="ECO:0000313" key="2">
    <source>
        <dbReference type="EMBL" id="RPJ68618.1"/>
    </source>
</evidence>
<accession>A0A3N5ZE78</accession>
<gene>
    <name evidence="2" type="ORF">DRW07_04230</name>
</gene>
<dbReference type="Proteomes" id="UP000275281">
    <property type="component" value="Unassembled WGS sequence"/>
</dbReference>
<dbReference type="InterPro" id="IPR013216">
    <property type="entry name" value="Methyltransf_11"/>
</dbReference>
<sequence>MALKHKNDIAERFSKAANRYDDIAAIQVTLANKALAHRQHCEGVVLDIGCATGQHTVRLGANVYGLDLAMGMLQKAKHSFGSRAAWLNADMDALPFQPHSFDQVFSSMALQWSDSPVQVMREIHRVLKPTGNATLLIPVKGSFHQLYSAYKTLGLAPKLNSQLSEADWLNAIKYSGFTLKNTDIVVETDTFTNLVALLSSISKIGAASSDKADRAPLTRKTLDALSAAYPLNKGGYFLLDYRCLLVTLEK</sequence>
<dbReference type="InterPro" id="IPR029063">
    <property type="entry name" value="SAM-dependent_MTases_sf"/>
</dbReference>
<feature type="domain" description="Methyltransferase type 11" evidence="1">
    <location>
        <begin position="46"/>
        <end position="132"/>
    </location>
</feature>
<dbReference type="PANTHER" id="PTHR42912">
    <property type="entry name" value="METHYLTRANSFERASE"/>
    <property type="match status" value="1"/>
</dbReference>
<organism evidence="2 3">
    <name type="scientific">Alteromonas sediminis</name>
    <dbReference type="NCBI Taxonomy" id="2259342"/>
    <lineage>
        <taxon>Bacteria</taxon>
        <taxon>Pseudomonadati</taxon>
        <taxon>Pseudomonadota</taxon>
        <taxon>Gammaproteobacteria</taxon>
        <taxon>Alteromonadales</taxon>
        <taxon>Alteromonadaceae</taxon>
        <taxon>Alteromonas/Salinimonas group</taxon>
        <taxon>Alteromonas</taxon>
    </lineage>
</organism>
<dbReference type="EMBL" id="RPOK01000001">
    <property type="protein sequence ID" value="RPJ68618.1"/>
    <property type="molecule type" value="Genomic_DNA"/>
</dbReference>
<dbReference type="RefSeq" id="WP_124026619.1">
    <property type="nucleotide sequence ID" value="NZ_JBHRSN010000005.1"/>
</dbReference>
<comment type="caution">
    <text evidence="2">The sequence shown here is derived from an EMBL/GenBank/DDBJ whole genome shotgun (WGS) entry which is preliminary data.</text>
</comment>
<dbReference type="AlphaFoldDB" id="A0A3N5ZE78"/>
<evidence type="ECO:0000313" key="3">
    <source>
        <dbReference type="Proteomes" id="UP000275281"/>
    </source>
</evidence>
<keyword evidence="2" id="KW-0489">Methyltransferase</keyword>
<keyword evidence="3" id="KW-1185">Reference proteome</keyword>
<evidence type="ECO:0000259" key="1">
    <source>
        <dbReference type="Pfam" id="PF08241"/>
    </source>
</evidence>
<proteinExistence type="predicted"/>
<dbReference type="PANTHER" id="PTHR42912:SF80">
    <property type="entry name" value="METHYLTRANSFERASE DOMAIN-CONTAINING PROTEIN"/>
    <property type="match status" value="1"/>
</dbReference>
<dbReference type="OrthoDB" id="9760689at2"/>
<name>A0A3N5ZE78_9ALTE</name>
<dbReference type="Pfam" id="PF08241">
    <property type="entry name" value="Methyltransf_11"/>
    <property type="match status" value="1"/>
</dbReference>
<dbReference type="GO" id="GO:0032259">
    <property type="term" value="P:methylation"/>
    <property type="evidence" value="ECO:0007669"/>
    <property type="project" value="UniProtKB-KW"/>
</dbReference>
<keyword evidence="2" id="KW-0808">Transferase</keyword>
<dbReference type="GO" id="GO:0008757">
    <property type="term" value="F:S-adenosylmethionine-dependent methyltransferase activity"/>
    <property type="evidence" value="ECO:0007669"/>
    <property type="project" value="InterPro"/>
</dbReference>
<dbReference type="InterPro" id="IPR050508">
    <property type="entry name" value="Methyltransf_Superfamily"/>
</dbReference>
<protein>
    <submittedName>
        <fullName evidence="2">Methyltransferase domain-containing protein</fullName>
    </submittedName>
</protein>
<dbReference type="CDD" id="cd02440">
    <property type="entry name" value="AdoMet_MTases"/>
    <property type="match status" value="1"/>
</dbReference>
<dbReference type="Gene3D" id="3.40.50.150">
    <property type="entry name" value="Vaccinia Virus protein VP39"/>
    <property type="match status" value="1"/>
</dbReference>